<feature type="domain" description="Anoctamin transmembrane" evidence="7">
    <location>
        <begin position="207"/>
        <end position="670"/>
    </location>
</feature>
<dbReference type="OrthoDB" id="296386at2759"/>
<feature type="transmembrane region" description="Helical" evidence="6">
    <location>
        <begin position="589"/>
        <end position="615"/>
    </location>
</feature>
<comment type="subcellular location">
    <subcellularLocation>
        <location evidence="1">Membrane</location>
        <topology evidence="1">Multi-pass membrane protein</topology>
    </subcellularLocation>
</comment>
<feature type="compositionally biased region" description="Basic residues" evidence="5">
    <location>
        <begin position="1"/>
        <end position="11"/>
    </location>
</feature>
<feature type="transmembrane region" description="Helical" evidence="6">
    <location>
        <begin position="635"/>
        <end position="656"/>
    </location>
</feature>
<evidence type="ECO:0000313" key="8">
    <source>
        <dbReference type="EMBL" id="PXF45176.1"/>
    </source>
</evidence>
<keyword evidence="2 6" id="KW-0812">Transmembrane</keyword>
<dbReference type="GO" id="GO:0016020">
    <property type="term" value="C:membrane"/>
    <property type="evidence" value="ECO:0007669"/>
    <property type="project" value="UniProtKB-SubCell"/>
</dbReference>
<evidence type="ECO:0000256" key="5">
    <source>
        <dbReference type="SAM" id="MobiDB-lite"/>
    </source>
</evidence>
<evidence type="ECO:0000313" key="9">
    <source>
        <dbReference type="Proteomes" id="UP000247409"/>
    </source>
</evidence>
<dbReference type="PANTHER" id="PTHR12308">
    <property type="entry name" value="ANOCTAMIN"/>
    <property type="match status" value="1"/>
</dbReference>
<dbReference type="Proteomes" id="UP000247409">
    <property type="component" value="Unassembled WGS sequence"/>
</dbReference>
<evidence type="ECO:0000256" key="3">
    <source>
        <dbReference type="ARBA" id="ARBA00022989"/>
    </source>
</evidence>
<feature type="transmembrane region" description="Helical" evidence="6">
    <location>
        <begin position="335"/>
        <end position="357"/>
    </location>
</feature>
<organism evidence="8 9">
    <name type="scientific">Gracilariopsis chorda</name>
    <dbReference type="NCBI Taxonomy" id="448386"/>
    <lineage>
        <taxon>Eukaryota</taxon>
        <taxon>Rhodophyta</taxon>
        <taxon>Florideophyceae</taxon>
        <taxon>Rhodymeniophycidae</taxon>
        <taxon>Gracilariales</taxon>
        <taxon>Gracilariaceae</taxon>
        <taxon>Gracilariopsis</taxon>
    </lineage>
</organism>
<dbReference type="EMBL" id="NBIV01000068">
    <property type="protein sequence ID" value="PXF45176.1"/>
    <property type="molecule type" value="Genomic_DNA"/>
</dbReference>
<dbReference type="GO" id="GO:0005254">
    <property type="term" value="F:chloride channel activity"/>
    <property type="evidence" value="ECO:0007669"/>
    <property type="project" value="TreeGrafter"/>
</dbReference>
<feature type="transmembrane region" description="Helical" evidence="6">
    <location>
        <begin position="215"/>
        <end position="242"/>
    </location>
</feature>
<dbReference type="InterPro" id="IPR049452">
    <property type="entry name" value="Anoctamin_TM"/>
</dbReference>
<evidence type="ECO:0000256" key="2">
    <source>
        <dbReference type="ARBA" id="ARBA00022692"/>
    </source>
</evidence>
<dbReference type="Pfam" id="PF04547">
    <property type="entry name" value="Anoctamin"/>
    <property type="match status" value="1"/>
</dbReference>
<dbReference type="PANTHER" id="PTHR12308:SF73">
    <property type="entry name" value="ANOCTAMIN"/>
    <property type="match status" value="1"/>
</dbReference>
<sequence length="683" mass="77906">MDHSGLRRRRGHDADQVASTQPLSPSSRAPQPASLNHADIEPATMAAAFFVSKGTELLNFAKRKVEQHGIITRLATPNPQHNVLLMNLPLPEMLATAEELALRKRDLEGNIRTFSAADVALFTSHPDASNLFSQSEHLLCLEYRLDRIKPDKNFDDVLGNESILEWCKRQHYLEDVFPLHDPDAAQQILRELSFSKPLYDVAGISKIQDYFGDKVALYFSFLVFYTKMLVTLAIASAIVAMLTKLLPSRSSLLLFLYCIVATLWGTMLTSLWKRKNIEIVYMWTSLIMGDASDMSLMSMTKKEDVRRKFFGVEVSHRITGEKIVVFPKRQKMLRLAISCIVVLASLFVSVRLMLLGLDFEDIMDKWLVEKAHLHKWSSPYIMKAVVLKNLPLVVYLACINILNTMYNIIAKKLTENENHKYNADHENSLVLKLVLFQFLNMNMAYLYVAFVRQDYERLASSIRSVLMVELVIGNIKETIIPMFLVRRRRKAKLDEALKKKKEENPDLDESECFVEPADLDPISTQLEMEPDSGVFEDYFELLRQFSQISLFAAAFPLGAVLAAINNFIEVYTDTYKLINMTRRSSPRRALDIGAWVRAFEFISVVSIMTNLGIITVTADYADAVVGKGISKTEEYFWMIVIEHVLLVIQFGLMTMYEGIPSWVRDQRAKERYLASKKATAQSS</sequence>
<keyword evidence="9" id="KW-1185">Reference proteome</keyword>
<comment type="caution">
    <text evidence="8">The sequence shown here is derived from an EMBL/GenBank/DDBJ whole genome shotgun (WGS) entry which is preliminary data.</text>
</comment>
<feature type="compositionally biased region" description="Polar residues" evidence="5">
    <location>
        <begin position="17"/>
        <end position="29"/>
    </location>
</feature>
<proteinExistence type="predicted"/>
<protein>
    <submittedName>
        <fullName evidence="8">Anoctamin-10</fullName>
    </submittedName>
</protein>
<feature type="transmembrane region" description="Helical" evidence="6">
    <location>
        <begin position="392"/>
        <end position="409"/>
    </location>
</feature>
<feature type="region of interest" description="Disordered" evidence="5">
    <location>
        <begin position="1"/>
        <end position="34"/>
    </location>
</feature>
<feature type="transmembrane region" description="Helical" evidence="6">
    <location>
        <begin position="429"/>
        <end position="450"/>
    </location>
</feature>
<evidence type="ECO:0000256" key="6">
    <source>
        <dbReference type="SAM" id="Phobius"/>
    </source>
</evidence>
<accession>A0A2V3ISS9</accession>
<keyword evidence="4 6" id="KW-0472">Membrane</keyword>
<feature type="transmembrane region" description="Helical" evidence="6">
    <location>
        <begin position="548"/>
        <end position="568"/>
    </location>
</feature>
<gene>
    <name evidence="8" type="ORF">BWQ96_05077</name>
</gene>
<feature type="transmembrane region" description="Helical" evidence="6">
    <location>
        <begin position="254"/>
        <end position="272"/>
    </location>
</feature>
<name>A0A2V3ISS9_9FLOR</name>
<evidence type="ECO:0000256" key="4">
    <source>
        <dbReference type="ARBA" id="ARBA00023136"/>
    </source>
</evidence>
<dbReference type="AlphaFoldDB" id="A0A2V3ISS9"/>
<reference evidence="8 9" key="1">
    <citation type="journal article" date="2018" name="Mol. Biol. Evol.">
        <title>Analysis of the draft genome of the red seaweed Gracilariopsis chorda provides insights into genome size evolution in Rhodophyta.</title>
        <authorList>
            <person name="Lee J."/>
            <person name="Yang E.C."/>
            <person name="Graf L."/>
            <person name="Yang J.H."/>
            <person name="Qiu H."/>
            <person name="Zel Zion U."/>
            <person name="Chan C.X."/>
            <person name="Stephens T.G."/>
            <person name="Weber A.P.M."/>
            <person name="Boo G.H."/>
            <person name="Boo S.M."/>
            <person name="Kim K.M."/>
            <person name="Shin Y."/>
            <person name="Jung M."/>
            <person name="Lee S.J."/>
            <person name="Yim H.S."/>
            <person name="Lee J.H."/>
            <person name="Bhattacharya D."/>
            <person name="Yoon H.S."/>
        </authorList>
    </citation>
    <scope>NUCLEOTIDE SEQUENCE [LARGE SCALE GENOMIC DNA]</scope>
    <source>
        <strain evidence="8 9">SKKU-2015</strain>
        <tissue evidence="8">Whole body</tissue>
    </source>
</reference>
<keyword evidence="3 6" id="KW-1133">Transmembrane helix</keyword>
<evidence type="ECO:0000259" key="7">
    <source>
        <dbReference type="Pfam" id="PF04547"/>
    </source>
</evidence>
<dbReference type="InterPro" id="IPR007632">
    <property type="entry name" value="Anoctamin"/>
</dbReference>
<evidence type="ECO:0000256" key="1">
    <source>
        <dbReference type="ARBA" id="ARBA00004141"/>
    </source>
</evidence>